<evidence type="ECO:0000313" key="1">
    <source>
        <dbReference type="EMBL" id="KAI0299738.1"/>
    </source>
</evidence>
<dbReference type="Proteomes" id="UP001203297">
    <property type="component" value="Unassembled WGS sequence"/>
</dbReference>
<comment type="caution">
    <text evidence="1">The sequence shown here is derived from an EMBL/GenBank/DDBJ whole genome shotgun (WGS) entry which is preliminary data.</text>
</comment>
<dbReference type="AlphaFoldDB" id="A0AAD4M446"/>
<keyword evidence="2" id="KW-1185">Reference proteome</keyword>
<organism evidence="1 2">
    <name type="scientific">Multifurca ochricompacta</name>
    <dbReference type="NCBI Taxonomy" id="376703"/>
    <lineage>
        <taxon>Eukaryota</taxon>
        <taxon>Fungi</taxon>
        <taxon>Dikarya</taxon>
        <taxon>Basidiomycota</taxon>
        <taxon>Agaricomycotina</taxon>
        <taxon>Agaricomycetes</taxon>
        <taxon>Russulales</taxon>
        <taxon>Russulaceae</taxon>
        <taxon>Multifurca</taxon>
    </lineage>
</organism>
<dbReference type="InterPro" id="IPR012337">
    <property type="entry name" value="RNaseH-like_sf"/>
</dbReference>
<reference evidence="1" key="1">
    <citation type="journal article" date="2022" name="New Phytol.">
        <title>Evolutionary transition to the ectomycorrhizal habit in the genomes of a hyperdiverse lineage of mushroom-forming fungi.</title>
        <authorList>
            <person name="Looney B."/>
            <person name="Miyauchi S."/>
            <person name="Morin E."/>
            <person name="Drula E."/>
            <person name="Courty P.E."/>
            <person name="Kohler A."/>
            <person name="Kuo A."/>
            <person name="LaButti K."/>
            <person name="Pangilinan J."/>
            <person name="Lipzen A."/>
            <person name="Riley R."/>
            <person name="Andreopoulos W."/>
            <person name="He G."/>
            <person name="Johnson J."/>
            <person name="Nolan M."/>
            <person name="Tritt A."/>
            <person name="Barry K.W."/>
            <person name="Grigoriev I.V."/>
            <person name="Nagy L.G."/>
            <person name="Hibbett D."/>
            <person name="Henrissat B."/>
            <person name="Matheny P.B."/>
            <person name="Labbe J."/>
            <person name="Martin F.M."/>
        </authorList>
    </citation>
    <scope>NUCLEOTIDE SEQUENCE</scope>
    <source>
        <strain evidence="1">BPL690</strain>
    </source>
</reference>
<sequence>MLSFALEYQRAIDTLTGDRCHELRAYELCEREWVIVSQLCDDATQFFSCSTPNLATVIPAMDYINDCLSAQANDHTHSPAIKASLGLGKKTLNQYYSLTDSSEVYRIAMVLHPHHKLLYFRSAKWEQEWIDTAEELVRDEFE</sequence>
<evidence type="ECO:0000313" key="2">
    <source>
        <dbReference type="Proteomes" id="UP001203297"/>
    </source>
</evidence>
<gene>
    <name evidence="1" type="ORF">B0F90DRAFT_1855250</name>
</gene>
<accession>A0AAD4M446</accession>
<name>A0AAD4M446_9AGAM</name>
<dbReference type="EMBL" id="WTXG01000021">
    <property type="protein sequence ID" value="KAI0299738.1"/>
    <property type="molecule type" value="Genomic_DNA"/>
</dbReference>
<protein>
    <submittedName>
        <fullName evidence="1">Uncharacterized protein</fullName>
    </submittedName>
</protein>
<dbReference type="SUPFAM" id="SSF53098">
    <property type="entry name" value="Ribonuclease H-like"/>
    <property type="match status" value="1"/>
</dbReference>
<proteinExistence type="predicted"/>